<comment type="cofactor">
    <cofactor evidence="1">
        <name>heme</name>
        <dbReference type="ChEBI" id="CHEBI:30413"/>
    </cofactor>
</comment>
<keyword evidence="13" id="KW-0812">Transmembrane</keyword>
<evidence type="ECO:0000256" key="11">
    <source>
        <dbReference type="ARBA" id="ARBA00023033"/>
    </source>
</evidence>
<dbReference type="InterPro" id="IPR002401">
    <property type="entry name" value="Cyt_P450_E_grp-I"/>
</dbReference>
<keyword evidence="6" id="KW-0479">Metal-binding</keyword>
<dbReference type="InterPro" id="IPR036396">
    <property type="entry name" value="Cyt_P450_sf"/>
</dbReference>
<name>A0ABM5IRH0_DIAVI</name>
<protein>
    <recommendedName>
        <fullName evidence="16">Cytochrome P450 9e2-like</fullName>
    </recommendedName>
</protein>
<dbReference type="Proteomes" id="UP001652700">
    <property type="component" value="Unplaced"/>
</dbReference>
<keyword evidence="8" id="KW-0492">Microsome</keyword>
<comment type="similarity">
    <text evidence="4">Belongs to the cytochrome P450 family.</text>
</comment>
<comment type="subcellular location">
    <subcellularLocation>
        <location evidence="3">Endoplasmic reticulum membrane</location>
        <topology evidence="3">Peripheral membrane protein</topology>
    </subcellularLocation>
    <subcellularLocation>
        <location evidence="2">Microsome membrane</location>
        <topology evidence="2">Peripheral membrane protein</topology>
    </subcellularLocation>
</comment>
<feature type="transmembrane region" description="Helical" evidence="13">
    <location>
        <begin position="779"/>
        <end position="800"/>
    </location>
</feature>
<evidence type="ECO:0000256" key="13">
    <source>
        <dbReference type="SAM" id="Phobius"/>
    </source>
</evidence>
<keyword evidence="15" id="KW-1185">Reference proteome</keyword>
<evidence type="ECO:0000256" key="9">
    <source>
        <dbReference type="ARBA" id="ARBA00023002"/>
    </source>
</evidence>
<dbReference type="PANTHER" id="PTHR24292:SF54">
    <property type="entry name" value="CYP9F3-RELATED"/>
    <property type="match status" value="1"/>
</dbReference>
<evidence type="ECO:0000256" key="3">
    <source>
        <dbReference type="ARBA" id="ARBA00004406"/>
    </source>
</evidence>
<dbReference type="CDD" id="cd11056">
    <property type="entry name" value="CYP6-like"/>
    <property type="match status" value="2"/>
</dbReference>
<dbReference type="PRINTS" id="PR00385">
    <property type="entry name" value="P450"/>
</dbReference>
<evidence type="ECO:0000313" key="15">
    <source>
        <dbReference type="Proteomes" id="UP001652700"/>
    </source>
</evidence>
<dbReference type="PRINTS" id="PR00463">
    <property type="entry name" value="EP450I"/>
</dbReference>
<sequence length="1086" mass="126710">MIEVFVSTCLIIVISLLLFYFLFIKPHNYWKKEGIFQEKTTYLFGEALNFVLARESFSELVLRLGNKLQHARYYGTYLFNFPILIVKDPDLIKDITVRDFEHFQDHSSWLPENVDPIWSNNLFSLKGDKWKEMRLFFRVMFTSSKMKFMFNLMKDCAENFVTFFEEKEDEIVEIDLKPAFRHFTCDVIATTVFGVRANTLRRPNNTFYQMGVEATNSSGIRSFIYLFHFALPECIIKFFDIKVYSSRVRNFFIKLLESTMEAREKNGIVRPDMIHILMEAKKGVQQPAEENIIDTGFSTALDSDAGTQIKSKADITNTDILAQSLIFFFGGFDTVSTLMRFMAYELVVNPKIQNRLRDEINNTFDGCDESVSYEDLLKMKYMDNVISETLRKWPSGIAIERICTKAYTLKAKLPHEKDVTLPKGTIVCIPTFGLHRNPEYYPDPELFDPDRFDDTNKSNIKPYTYFPFGVGPRNCVGSRYAVVEAKVLFFYLLRVFELVPVQRSTIPIKINRSNFHLDGNGWKFGLRKLHTSFRKSSICSLNKVANKKFCPRRCFISMFVSILIFIIFALLVYIFYITIVKSQNYWKDRGVVQANPPWLFGESFKSVLKQESFAESSGRIYNTFPNKRYFGTYQFTTPIFVVRDPELVKKITIKDFDHFVNHRQIIPASIDPLWGNNLFSLESQRWKEMRMILSPAFTSSKMKNMFKCMMAEAEKFVNFFESKKENIIELDLKDHFNRFTCDVIVSVALGIELDTLNMPSNEFYECGKEFTDFTGWRSLLFLIVFIAPEWIIKLFGFRFFSERVSKFFVNTVEQSIKIREDKQIIRKDLIHLLMEARKGRSTFEEETAVETGYATAKTSSYFANKTMENINISSTDVAAQALIFFFGGFDTTATSNRFMAYELAVNPDVQDKLRKEIIEIYENCQGNVTYENIMTMNYLDMVVSELMRKWPNAIVLERICNKPYTIPAERPDENDVTLPVGTPVWFPIWGIHKDPKYYPNPEKFDPERFGSNNRDNLTPYTYLPFGEGPRNCIGSRYALMNVKVLFFQLLRKFEIVPVEKSKIPIKISRQNFTLDGDGFWFGLKKL</sequence>
<evidence type="ECO:0008006" key="16">
    <source>
        <dbReference type="Google" id="ProtNLM"/>
    </source>
</evidence>
<keyword evidence="12 13" id="KW-0472">Membrane</keyword>
<dbReference type="InterPro" id="IPR050476">
    <property type="entry name" value="Insect_CytP450_Detox"/>
</dbReference>
<dbReference type="Gene3D" id="1.10.630.10">
    <property type="entry name" value="Cytochrome P450"/>
    <property type="match status" value="2"/>
</dbReference>
<dbReference type="InterPro" id="IPR017972">
    <property type="entry name" value="Cyt_P450_CS"/>
</dbReference>
<evidence type="ECO:0000256" key="8">
    <source>
        <dbReference type="ARBA" id="ARBA00022848"/>
    </source>
</evidence>
<dbReference type="SUPFAM" id="SSF48264">
    <property type="entry name" value="Cytochrome P450"/>
    <property type="match status" value="2"/>
</dbReference>
<keyword evidence="10" id="KW-0408">Iron</keyword>
<proteinExistence type="inferred from homology"/>
<evidence type="ECO:0000256" key="2">
    <source>
        <dbReference type="ARBA" id="ARBA00004174"/>
    </source>
</evidence>
<keyword evidence="11" id="KW-0503">Monooxygenase</keyword>
<dbReference type="Pfam" id="PF00067">
    <property type="entry name" value="p450"/>
    <property type="match status" value="2"/>
</dbReference>
<evidence type="ECO:0000256" key="6">
    <source>
        <dbReference type="ARBA" id="ARBA00022723"/>
    </source>
</evidence>
<evidence type="ECO:0000256" key="4">
    <source>
        <dbReference type="ARBA" id="ARBA00010617"/>
    </source>
</evidence>
<dbReference type="InterPro" id="IPR001128">
    <property type="entry name" value="Cyt_P450"/>
</dbReference>
<feature type="transmembrane region" description="Helical" evidence="13">
    <location>
        <begin position="5"/>
        <end position="23"/>
    </location>
</feature>
<evidence type="ECO:0000256" key="12">
    <source>
        <dbReference type="ARBA" id="ARBA00023136"/>
    </source>
</evidence>
<dbReference type="GeneID" id="114333880"/>
<dbReference type="EnsemblMetazoa" id="XM_028283875.2">
    <property type="protein sequence ID" value="XP_028139676.2"/>
    <property type="gene ID" value="LOC114333880"/>
</dbReference>
<evidence type="ECO:0000313" key="14">
    <source>
        <dbReference type="EnsemblMetazoa" id="XP_028139676.2"/>
    </source>
</evidence>
<keyword evidence="5" id="KW-0349">Heme</keyword>
<keyword evidence="9" id="KW-0560">Oxidoreductase</keyword>
<dbReference type="RefSeq" id="XP_028139676.2">
    <property type="nucleotide sequence ID" value="XM_028283875.2"/>
</dbReference>
<organism evidence="14 15">
    <name type="scientific">Diabrotica virgifera virgifera</name>
    <name type="common">western corn rootworm</name>
    <dbReference type="NCBI Taxonomy" id="50390"/>
    <lineage>
        <taxon>Eukaryota</taxon>
        <taxon>Metazoa</taxon>
        <taxon>Ecdysozoa</taxon>
        <taxon>Arthropoda</taxon>
        <taxon>Hexapoda</taxon>
        <taxon>Insecta</taxon>
        <taxon>Pterygota</taxon>
        <taxon>Neoptera</taxon>
        <taxon>Endopterygota</taxon>
        <taxon>Coleoptera</taxon>
        <taxon>Polyphaga</taxon>
        <taxon>Cucujiformia</taxon>
        <taxon>Chrysomeloidea</taxon>
        <taxon>Chrysomelidae</taxon>
        <taxon>Galerucinae</taxon>
        <taxon>Diabroticina</taxon>
        <taxon>Diabroticites</taxon>
        <taxon>Diabrotica</taxon>
    </lineage>
</organism>
<evidence type="ECO:0000256" key="10">
    <source>
        <dbReference type="ARBA" id="ARBA00023004"/>
    </source>
</evidence>
<keyword evidence="13" id="KW-1133">Transmembrane helix</keyword>
<dbReference type="PANTHER" id="PTHR24292">
    <property type="entry name" value="CYTOCHROME P450"/>
    <property type="match status" value="1"/>
</dbReference>
<reference evidence="14" key="1">
    <citation type="submission" date="2025-05" db="UniProtKB">
        <authorList>
            <consortium name="EnsemblMetazoa"/>
        </authorList>
    </citation>
    <scope>IDENTIFICATION</scope>
</reference>
<evidence type="ECO:0000256" key="1">
    <source>
        <dbReference type="ARBA" id="ARBA00001971"/>
    </source>
</evidence>
<keyword evidence="7" id="KW-0256">Endoplasmic reticulum</keyword>
<dbReference type="PROSITE" id="PS00086">
    <property type="entry name" value="CYTOCHROME_P450"/>
    <property type="match status" value="2"/>
</dbReference>
<evidence type="ECO:0000256" key="5">
    <source>
        <dbReference type="ARBA" id="ARBA00022617"/>
    </source>
</evidence>
<accession>A0ABM5IRH0</accession>
<evidence type="ECO:0000256" key="7">
    <source>
        <dbReference type="ARBA" id="ARBA00022824"/>
    </source>
</evidence>
<feature type="transmembrane region" description="Helical" evidence="13">
    <location>
        <begin position="555"/>
        <end position="579"/>
    </location>
</feature>